<dbReference type="PROSITE" id="PS50059">
    <property type="entry name" value="FKBP_PPIASE"/>
    <property type="match status" value="1"/>
</dbReference>
<keyword evidence="3" id="KW-0697">Rotamase</keyword>
<evidence type="ECO:0000256" key="3">
    <source>
        <dbReference type="PROSITE-ProRule" id="PRU00277"/>
    </source>
</evidence>
<evidence type="ECO:0000259" key="5">
    <source>
        <dbReference type="PROSITE" id="PS50059"/>
    </source>
</evidence>
<evidence type="ECO:0000256" key="2">
    <source>
        <dbReference type="ARBA" id="ARBA00022737"/>
    </source>
</evidence>
<reference evidence="6" key="1">
    <citation type="journal article" date="2021" name="Sci. Rep.">
        <title>Diploid genomic architecture of Nitzschia inconspicua, an elite biomass production diatom.</title>
        <authorList>
            <person name="Oliver A."/>
            <person name="Podell S."/>
            <person name="Pinowska A."/>
            <person name="Traller J.C."/>
            <person name="Smith S.R."/>
            <person name="McClure R."/>
            <person name="Beliaev A."/>
            <person name="Bohutskyi P."/>
            <person name="Hill E.A."/>
            <person name="Rabines A."/>
            <person name="Zheng H."/>
            <person name="Allen L.Z."/>
            <person name="Kuo A."/>
            <person name="Grigoriev I.V."/>
            <person name="Allen A.E."/>
            <person name="Hazlebeck D."/>
            <person name="Allen E.E."/>
        </authorList>
    </citation>
    <scope>NUCLEOTIDE SEQUENCE</scope>
    <source>
        <strain evidence="6">Hildebrandi</strain>
    </source>
</reference>
<protein>
    <recommendedName>
        <fullName evidence="3">peptidylprolyl isomerase</fullName>
        <ecNumber evidence="3">5.2.1.8</ecNumber>
    </recommendedName>
</protein>
<evidence type="ECO:0000256" key="1">
    <source>
        <dbReference type="ARBA" id="ARBA00022729"/>
    </source>
</evidence>
<dbReference type="EMBL" id="JAGRRH010000017">
    <property type="protein sequence ID" value="KAG7351707.1"/>
    <property type="molecule type" value="Genomic_DNA"/>
</dbReference>
<reference evidence="6" key="2">
    <citation type="submission" date="2021-04" db="EMBL/GenBank/DDBJ databases">
        <authorList>
            <person name="Podell S."/>
        </authorList>
    </citation>
    <scope>NUCLEOTIDE SEQUENCE</scope>
    <source>
        <strain evidence="6">Hildebrandi</strain>
    </source>
</reference>
<keyword evidence="1" id="KW-0732">Signal</keyword>
<evidence type="ECO:0000256" key="4">
    <source>
        <dbReference type="SAM" id="MobiDB-lite"/>
    </source>
</evidence>
<keyword evidence="7" id="KW-1185">Reference proteome</keyword>
<feature type="region of interest" description="Disordered" evidence="4">
    <location>
        <begin position="1"/>
        <end position="21"/>
    </location>
</feature>
<name>A0A9K3KXD9_9STRA</name>
<dbReference type="PANTHER" id="PTHR46222:SF3">
    <property type="entry name" value="PEPTIDYLPROLYL ISOMERASE"/>
    <property type="match status" value="1"/>
</dbReference>
<proteinExistence type="predicted"/>
<dbReference type="AlphaFoldDB" id="A0A9K3KXD9"/>
<dbReference type="InterPro" id="IPR001179">
    <property type="entry name" value="PPIase_FKBP_dom"/>
</dbReference>
<dbReference type="Pfam" id="PF00254">
    <property type="entry name" value="FKBP_C"/>
    <property type="match status" value="1"/>
</dbReference>
<comment type="catalytic activity">
    <reaction evidence="3">
        <text>[protein]-peptidylproline (omega=180) = [protein]-peptidylproline (omega=0)</text>
        <dbReference type="Rhea" id="RHEA:16237"/>
        <dbReference type="Rhea" id="RHEA-COMP:10747"/>
        <dbReference type="Rhea" id="RHEA-COMP:10748"/>
        <dbReference type="ChEBI" id="CHEBI:83833"/>
        <dbReference type="ChEBI" id="CHEBI:83834"/>
        <dbReference type="EC" id="5.2.1.8"/>
    </reaction>
</comment>
<dbReference type="OrthoDB" id="77911at2759"/>
<dbReference type="EC" id="5.2.1.8" evidence="3"/>
<feature type="domain" description="PPIase FKBP-type" evidence="5">
    <location>
        <begin position="190"/>
        <end position="286"/>
    </location>
</feature>
<organism evidence="6 7">
    <name type="scientific">Nitzschia inconspicua</name>
    <dbReference type="NCBI Taxonomy" id="303405"/>
    <lineage>
        <taxon>Eukaryota</taxon>
        <taxon>Sar</taxon>
        <taxon>Stramenopiles</taxon>
        <taxon>Ochrophyta</taxon>
        <taxon>Bacillariophyta</taxon>
        <taxon>Bacillariophyceae</taxon>
        <taxon>Bacillariophycidae</taxon>
        <taxon>Bacillariales</taxon>
        <taxon>Bacillariaceae</taxon>
        <taxon>Nitzschia</taxon>
    </lineage>
</organism>
<sequence length="306" mass="34055">MNSRDGSMVQQKEQQRISVSTTTRRQHLMTVSSVISLLLTTSLPSHAMEEDPRRTIVVRLDSSLDSLGVQVVNTQLRGKPVVAIQRVIRPKDSRLQPGMIAEGYNSAEQLLQTIQNGPYPLELKFINLAAGGDAFSDMGTTLVTPKDALELAQQTEGNNNRSLSSTKRGLSITTLRRPMSSNCAIQSRRGDVLEIIYEAAYIGRDNKKVVYDASEFRGTGQPYQWVLGNGDMIPGVDQGLYDMCPGEERLLDIPPVLGYSSQGTRIFRIPADYQSLEWTVHLMSIDTTIREDNNILSRQEREGRAL</sequence>
<evidence type="ECO:0000313" key="6">
    <source>
        <dbReference type="EMBL" id="KAG7351707.1"/>
    </source>
</evidence>
<comment type="caution">
    <text evidence="6">The sequence shown here is derived from an EMBL/GenBank/DDBJ whole genome shotgun (WGS) entry which is preliminary data.</text>
</comment>
<dbReference type="GO" id="GO:0003755">
    <property type="term" value="F:peptidyl-prolyl cis-trans isomerase activity"/>
    <property type="evidence" value="ECO:0007669"/>
    <property type="project" value="UniProtKB-KW"/>
</dbReference>
<evidence type="ECO:0000313" key="7">
    <source>
        <dbReference type="Proteomes" id="UP000693970"/>
    </source>
</evidence>
<accession>A0A9K3KXD9</accession>
<dbReference type="PANTHER" id="PTHR46222">
    <property type="entry name" value="PEPTIDYL-PROLYL CIS-TRANS ISOMERASE FKBP7/14"/>
    <property type="match status" value="1"/>
</dbReference>
<dbReference type="Proteomes" id="UP000693970">
    <property type="component" value="Unassembled WGS sequence"/>
</dbReference>
<gene>
    <name evidence="6" type="ORF">IV203_007755</name>
</gene>
<keyword evidence="3 6" id="KW-0413">Isomerase</keyword>
<keyword evidence="2" id="KW-0677">Repeat</keyword>
<dbReference type="InterPro" id="IPR052273">
    <property type="entry name" value="PPIase_FKBP"/>
</dbReference>